<keyword evidence="8" id="KW-1185">Reference proteome</keyword>
<comment type="subcellular location">
    <subcellularLocation>
        <location evidence="1">Cell membrane</location>
        <topology evidence="1">Multi-pass membrane protein</topology>
    </subcellularLocation>
</comment>
<comment type="caution">
    <text evidence="7">The sequence shown here is derived from an EMBL/GenBank/DDBJ whole genome shotgun (WGS) entry which is preliminary data.</text>
</comment>
<dbReference type="PANTHER" id="PTHR30482">
    <property type="entry name" value="HIGH-AFFINITY BRANCHED-CHAIN AMINO ACID TRANSPORT SYSTEM PERMEASE"/>
    <property type="match status" value="1"/>
</dbReference>
<feature type="transmembrane region" description="Helical" evidence="6">
    <location>
        <begin position="85"/>
        <end position="106"/>
    </location>
</feature>
<keyword evidence="2" id="KW-1003">Cell membrane</keyword>
<dbReference type="AlphaFoldDB" id="A0A849ICI5"/>
<evidence type="ECO:0000256" key="2">
    <source>
        <dbReference type="ARBA" id="ARBA00022475"/>
    </source>
</evidence>
<dbReference type="GO" id="GO:0005886">
    <property type="term" value="C:plasma membrane"/>
    <property type="evidence" value="ECO:0007669"/>
    <property type="project" value="UniProtKB-SubCell"/>
</dbReference>
<dbReference type="EMBL" id="JABEPP010000007">
    <property type="protein sequence ID" value="NNM74981.1"/>
    <property type="molecule type" value="Genomic_DNA"/>
</dbReference>
<evidence type="ECO:0000256" key="3">
    <source>
        <dbReference type="ARBA" id="ARBA00022692"/>
    </source>
</evidence>
<dbReference type="GO" id="GO:0015658">
    <property type="term" value="F:branched-chain amino acid transmembrane transporter activity"/>
    <property type="evidence" value="ECO:0007669"/>
    <property type="project" value="InterPro"/>
</dbReference>
<keyword evidence="4 6" id="KW-1133">Transmembrane helix</keyword>
<dbReference type="RefSeq" id="WP_171220737.1">
    <property type="nucleotide sequence ID" value="NZ_JABEPP010000007.1"/>
</dbReference>
<keyword evidence="3 6" id="KW-0812">Transmembrane</keyword>
<feature type="transmembrane region" description="Helical" evidence="6">
    <location>
        <begin position="162"/>
        <end position="181"/>
    </location>
</feature>
<evidence type="ECO:0000256" key="1">
    <source>
        <dbReference type="ARBA" id="ARBA00004651"/>
    </source>
</evidence>
<organism evidence="7 8">
    <name type="scientific">Enterovirga aerilata</name>
    <dbReference type="NCBI Taxonomy" id="2730920"/>
    <lineage>
        <taxon>Bacteria</taxon>
        <taxon>Pseudomonadati</taxon>
        <taxon>Pseudomonadota</taxon>
        <taxon>Alphaproteobacteria</taxon>
        <taxon>Hyphomicrobiales</taxon>
        <taxon>Methylobacteriaceae</taxon>
        <taxon>Enterovirga</taxon>
    </lineage>
</organism>
<dbReference type="Pfam" id="PF02653">
    <property type="entry name" value="BPD_transp_2"/>
    <property type="match status" value="1"/>
</dbReference>
<feature type="transmembrane region" description="Helical" evidence="6">
    <location>
        <begin position="248"/>
        <end position="272"/>
    </location>
</feature>
<reference evidence="7 8" key="1">
    <citation type="submission" date="2020-04" db="EMBL/GenBank/DDBJ databases">
        <title>Enterovirga sp. isolate from soil.</title>
        <authorList>
            <person name="Chea S."/>
            <person name="Kim D.-U."/>
        </authorList>
    </citation>
    <scope>NUCLEOTIDE SEQUENCE [LARGE SCALE GENOMIC DNA]</scope>
    <source>
        <strain evidence="7 8">DB1703</strain>
    </source>
</reference>
<sequence>MGLLFRAWLPILLFGLLALVPLLAKLGAEGFIISLLTRVVILGLAAMALDLLIGFGGLVSFGHAAFIGIGAYSVGILSSHGQEDLLVQLAVAAAVSVAFALASGAIALRTHGVYFIMITLAFGQMLFFLATSLAAYGGDDGLTLSGRSTLAGRPLLKGDVTLYYLSLAVLLLAYLLCRRLVASRFGRVLRGARENEIRMEAIGFEPFPYRLVAYAVAGALAGIAGVLLANQSEFVSPAVMSWQRSGDLIFMVVLGGLGTLHGAIIGSAAFLLIEEVLSHFTEHWRIIFGPLLILAVLFIRGGLVGRLGRGL</sequence>
<feature type="transmembrane region" description="Helical" evidence="6">
    <location>
        <begin position="284"/>
        <end position="303"/>
    </location>
</feature>
<evidence type="ECO:0000313" key="7">
    <source>
        <dbReference type="EMBL" id="NNM74981.1"/>
    </source>
</evidence>
<evidence type="ECO:0000256" key="4">
    <source>
        <dbReference type="ARBA" id="ARBA00022989"/>
    </source>
</evidence>
<feature type="transmembrane region" description="Helical" evidence="6">
    <location>
        <begin position="30"/>
        <end position="53"/>
    </location>
</feature>
<dbReference type="PANTHER" id="PTHR30482:SF17">
    <property type="entry name" value="ABC TRANSPORTER ATP-BINDING PROTEIN"/>
    <property type="match status" value="1"/>
</dbReference>
<evidence type="ECO:0000313" key="8">
    <source>
        <dbReference type="Proteomes" id="UP000564885"/>
    </source>
</evidence>
<dbReference type="Proteomes" id="UP000564885">
    <property type="component" value="Unassembled WGS sequence"/>
</dbReference>
<feature type="transmembrane region" description="Helical" evidence="6">
    <location>
        <begin position="7"/>
        <end position="24"/>
    </location>
</feature>
<dbReference type="CDD" id="cd06581">
    <property type="entry name" value="TM_PBP1_LivM_like"/>
    <property type="match status" value="1"/>
</dbReference>
<proteinExistence type="predicted"/>
<accession>A0A849ICI5</accession>
<dbReference type="InterPro" id="IPR043428">
    <property type="entry name" value="LivM-like"/>
</dbReference>
<feature type="transmembrane region" description="Helical" evidence="6">
    <location>
        <begin position="113"/>
        <end position="136"/>
    </location>
</feature>
<protein>
    <submittedName>
        <fullName evidence="7">Branched-chain amino acid ABC transporter permease</fullName>
    </submittedName>
</protein>
<evidence type="ECO:0000256" key="6">
    <source>
        <dbReference type="SAM" id="Phobius"/>
    </source>
</evidence>
<name>A0A849ICI5_9HYPH</name>
<evidence type="ECO:0000256" key="5">
    <source>
        <dbReference type="ARBA" id="ARBA00023136"/>
    </source>
</evidence>
<gene>
    <name evidence="7" type="ORF">HJG44_21700</name>
</gene>
<dbReference type="InterPro" id="IPR001851">
    <property type="entry name" value="ABC_transp_permease"/>
</dbReference>
<keyword evidence="5 6" id="KW-0472">Membrane</keyword>
<feature type="transmembrane region" description="Helical" evidence="6">
    <location>
        <begin position="207"/>
        <end position="228"/>
    </location>
</feature>